<dbReference type="InterPro" id="IPR043725">
    <property type="entry name" value="DUF5667"/>
</dbReference>
<keyword evidence="2" id="KW-0732">Signal</keyword>
<evidence type="ECO:0000259" key="3">
    <source>
        <dbReference type="Pfam" id="PF18915"/>
    </source>
</evidence>
<feature type="signal peptide" evidence="2">
    <location>
        <begin position="1"/>
        <end position="24"/>
    </location>
</feature>
<feature type="compositionally biased region" description="Polar residues" evidence="1">
    <location>
        <begin position="227"/>
        <end position="237"/>
    </location>
</feature>
<feature type="domain" description="DUF5667" evidence="3">
    <location>
        <begin position="31"/>
        <end position="139"/>
    </location>
</feature>
<dbReference type="AlphaFoldDB" id="A0A1F6DV63"/>
<evidence type="ECO:0000313" key="4">
    <source>
        <dbReference type="EMBL" id="OGG65335.1"/>
    </source>
</evidence>
<protein>
    <recommendedName>
        <fullName evidence="3">DUF5667 domain-containing protein</fullName>
    </recommendedName>
</protein>
<dbReference type="Proteomes" id="UP000177652">
    <property type="component" value="Unassembled WGS sequence"/>
</dbReference>
<dbReference type="STRING" id="1798497.A3D71_04620"/>
<sequence length="478" mass="51729">MKKLAILSILFISLAFVVPAPALAQTDTGPTPGSFWYGITTTFENVNLFFTFNSEKKAEKALGYAEKRLAQAKAAAESENSKAVGIALTNYEAKINLASESSKKIEDNERAEKLLTSIADNTSRHQEVLSGVLEKVPEEAREAISRAIEVSKRGQEEATQQIAELKGEIEQLRQEVADLRAREEDRKNEAEESTKQSSGAKPQTTRPAIAPVTEPINPPKPTPTPTKSVEVQEQAPKISTDSLESELLKFLNEQLSQQTKSDLDYYQRTISDLQSLNQMQAGISSSGKQNCLTSYNSKVKYAKDDAQRQKTANAEAQRGFASSPAISQNIDAQLARDLEDVENWYNSCLAQYQADSSVSGRLSQVSSQLNSLRQRVNSGGTVSTSEVSAVGNEIVSISRALGEAAGVSGSVSLPSVGSRPSSITCTNDITGFSCRDNFGSNAMRCTQSTPGFLNCTDSNFNSVSCQSNSTLGSLRCSW</sequence>
<gene>
    <name evidence="4" type="ORF">A3D71_04620</name>
</gene>
<reference evidence="4 5" key="1">
    <citation type="journal article" date="2016" name="Nat. Commun.">
        <title>Thousands of microbial genomes shed light on interconnected biogeochemical processes in an aquifer system.</title>
        <authorList>
            <person name="Anantharaman K."/>
            <person name="Brown C.T."/>
            <person name="Hug L.A."/>
            <person name="Sharon I."/>
            <person name="Castelle C.J."/>
            <person name="Probst A.J."/>
            <person name="Thomas B.C."/>
            <person name="Singh A."/>
            <person name="Wilkins M.J."/>
            <person name="Karaoz U."/>
            <person name="Brodie E.L."/>
            <person name="Williams K.H."/>
            <person name="Hubbard S.S."/>
            <person name="Banfield J.F."/>
        </authorList>
    </citation>
    <scope>NUCLEOTIDE SEQUENCE [LARGE SCALE GENOMIC DNA]</scope>
</reference>
<name>A0A1F6DV63_9BACT</name>
<dbReference type="EMBL" id="MFLK01000052">
    <property type="protein sequence ID" value="OGG65335.1"/>
    <property type="molecule type" value="Genomic_DNA"/>
</dbReference>
<organism evidence="4 5">
    <name type="scientific">Candidatus Kaiserbacteria bacterium RIFCSPHIGHO2_02_FULL_55_20</name>
    <dbReference type="NCBI Taxonomy" id="1798497"/>
    <lineage>
        <taxon>Bacteria</taxon>
        <taxon>Candidatus Kaiseribacteriota</taxon>
    </lineage>
</organism>
<feature type="chain" id="PRO_5009524026" description="DUF5667 domain-containing protein" evidence="2">
    <location>
        <begin position="25"/>
        <end position="478"/>
    </location>
</feature>
<evidence type="ECO:0000313" key="5">
    <source>
        <dbReference type="Proteomes" id="UP000177652"/>
    </source>
</evidence>
<accession>A0A1F6DV63</accession>
<feature type="region of interest" description="Disordered" evidence="1">
    <location>
        <begin position="180"/>
        <end position="237"/>
    </location>
</feature>
<feature type="compositionally biased region" description="Polar residues" evidence="1">
    <location>
        <begin position="195"/>
        <end position="206"/>
    </location>
</feature>
<comment type="caution">
    <text evidence="4">The sequence shown here is derived from an EMBL/GenBank/DDBJ whole genome shotgun (WGS) entry which is preliminary data.</text>
</comment>
<evidence type="ECO:0000256" key="2">
    <source>
        <dbReference type="SAM" id="SignalP"/>
    </source>
</evidence>
<dbReference type="Pfam" id="PF18915">
    <property type="entry name" value="DUF5667"/>
    <property type="match status" value="1"/>
</dbReference>
<feature type="compositionally biased region" description="Basic and acidic residues" evidence="1">
    <location>
        <begin position="180"/>
        <end position="194"/>
    </location>
</feature>
<evidence type="ECO:0000256" key="1">
    <source>
        <dbReference type="SAM" id="MobiDB-lite"/>
    </source>
</evidence>
<proteinExistence type="predicted"/>